<dbReference type="Proteomes" id="UP000433483">
    <property type="component" value="Unassembled WGS sequence"/>
</dbReference>
<organism evidence="2 10">
    <name type="scientific">Phytophthora fragariae</name>
    <dbReference type="NCBI Taxonomy" id="53985"/>
    <lineage>
        <taxon>Eukaryota</taxon>
        <taxon>Sar</taxon>
        <taxon>Stramenopiles</taxon>
        <taxon>Oomycota</taxon>
        <taxon>Peronosporomycetes</taxon>
        <taxon>Peronosporales</taxon>
        <taxon>Peronosporaceae</taxon>
        <taxon>Phytophthora</taxon>
    </lineage>
</organism>
<comment type="caution">
    <text evidence="2">The sequence shown here is derived from an EMBL/GenBank/DDBJ whole genome shotgun (WGS) entry which is preliminary data.</text>
</comment>
<dbReference type="Proteomes" id="UP000441208">
    <property type="component" value="Unassembled WGS sequence"/>
</dbReference>
<evidence type="ECO:0000313" key="17">
    <source>
        <dbReference type="Proteomes" id="UP000488956"/>
    </source>
</evidence>
<evidence type="ECO:0000313" key="8">
    <source>
        <dbReference type="EMBL" id="KAE9241557.1"/>
    </source>
</evidence>
<proteinExistence type="predicted"/>
<evidence type="ECO:0000313" key="12">
    <source>
        <dbReference type="Proteomes" id="UP000437068"/>
    </source>
</evidence>
<name>A0A6A3F9H0_9STRA</name>
<feature type="region of interest" description="Disordered" evidence="1">
    <location>
        <begin position="161"/>
        <end position="195"/>
    </location>
</feature>
<evidence type="ECO:0000313" key="11">
    <source>
        <dbReference type="Proteomes" id="UP000433483"/>
    </source>
</evidence>
<evidence type="ECO:0000313" key="7">
    <source>
        <dbReference type="EMBL" id="KAE9241376.1"/>
    </source>
</evidence>
<dbReference type="EMBL" id="QXGB01000364">
    <property type="protein sequence ID" value="KAE9217779.1"/>
    <property type="molecule type" value="Genomic_DNA"/>
</dbReference>
<feature type="compositionally biased region" description="Basic and acidic residues" evidence="1">
    <location>
        <begin position="173"/>
        <end position="182"/>
    </location>
</feature>
<evidence type="ECO:0000256" key="1">
    <source>
        <dbReference type="SAM" id="MobiDB-lite"/>
    </source>
</evidence>
<sequence>MELLTPDGINLDLFHGTTMLSNQVMMHLQHRNESWVAEQPSVVDRQDYPTPRKIITRATKALTSGDECRTTSVEQNGLAPAVTDDLAGPGVHKPSVMVQEDALGHDDGEPTSSEDSNAYGPTADSRGSDDGGISPIDGSAKIFKPTQGFKTSGAVVVDRSRDGDEDYGLSEGWNDHGAELARPDTSAYSDDGATEDAERLLDAGYARRLM</sequence>
<evidence type="ECO:0000313" key="4">
    <source>
        <dbReference type="EMBL" id="KAE9119249.1"/>
    </source>
</evidence>
<accession>A0A6A3F9H0</accession>
<dbReference type="EMBL" id="QXFW01000302">
    <property type="protein sequence ID" value="KAE9016834.1"/>
    <property type="molecule type" value="Genomic_DNA"/>
</dbReference>
<dbReference type="Proteomes" id="UP000437068">
    <property type="component" value="Unassembled WGS sequence"/>
</dbReference>
<evidence type="ECO:0000313" key="3">
    <source>
        <dbReference type="EMBL" id="KAE9016834.1"/>
    </source>
</evidence>
<dbReference type="Proteomes" id="UP000429523">
    <property type="component" value="Unassembled WGS sequence"/>
</dbReference>
<keyword evidence="11" id="KW-1185">Reference proteome</keyword>
<dbReference type="EMBL" id="QXGE01000330">
    <property type="protein sequence ID" value="KAE9315767.1"/>
    <property type="molecule type" value="Genomic_DNA"/>
</dbReference>
<dbReference type="Proteomes" id="UP000460718">
    <property type="component" value="Unassembled WGS sequence"/>
</dbReference>
<evidence type="ECO:0000313" key="16">
    <source>
        <dbReference type="Proteomes" id="UP000476176"/>
    </source>
</evidence>
<gene>
    <name evidence="9" type="ORF">PF001_g7625</name>
    <name evidence="8" type="ORF">PF002_g9200</name>
    <name evidence="7" type="ORF">PF004_g7084</name>
    <name evidence="6" type="ORF">PF005_g8517</name>
    <name evidence="4" type="ORF">PF007_g8615</name>
    <name evidence="2" type="ORF">PF009_g8901</name>
    <name evidence="5" type="ORF">PF010_g7868</name>
    <name evidence="3" type="ORF">PF011_g6978</name>
</gene>
<dbReference type="Proteomes" id="UP000440367">
    <property type="component" value="Unassembled WGS sequence"/>
</dbReference>
<feature type="region of interest" description="Disordered" evidence="1">
    <location>
        <begin position="102"/>
        <end position="145"/>
    </location>
</feature>
<dbReference type="Proteomes" id="UP000488956">
    <property type="component" value="Unassembled WGS sequence"/>
</dbReference>
<reference evidence="10 11" key="1">
    <citation type="submission" date="2018-08" db="EMBL/GenBank/DDBJ databases">
        <title>Genomic investigation of the strawberry pathogen Phytophthora fragariae indicates pathogenicity is determined by transcriptional variation in three key races.</title>
        <authorList>
            <person name="Adams T.M."/>
            <person name="Armitage A.D."/>
            <person name="Sobczyk M.K."/>
            <person name="Bates H.J."/>
            <person name="Dunwell J.M."/>
            <person name="Nellist C.F."/>
            <person name="Harrison R.J."/>
        </authorList>
    </citation>
    <scope>NUCLEOTIDE SEQUENCE [LARGE SCALE GENOMIC DNA]</scope>
    <source>
        <strain evidence="9 12">A4</strain>
        <strain evidence="8 13">BC-1</strain>
        <strain evidence="7 16">BC-23</strain>
        <strain evidence="6 11">NOV-27</strain>
        <strain evidence="4 14">NOV-71</strain>
        <strain evidence="2 10">NOV-9</strain>
        <strain evidence="5 17">ONT-3</strain>
        <strain evidence="3 15">SCRP245</strain>
    </source>
</reference>
<dbReference type="EMBL" id="QXFZ01000366">
    <property type="protein sequence ID" value="KAE9119249.1"/>
    <property type="molecule type" value="Genomic_DNA"/>
</dbReference>
<evidence type="ECO:0000313" key="6">
    <source>
        <dbReference type="EMBL" id="KAE9217779.1"/>
    </source>
</evidence>
<dbReference type="EMBL" id="QXFX01000344">
    <property type="protein sequence ID" value="KAE9119430.1"/>
    <property type="molecule type" value="Genomic_DNA"/>
</dbReference>
<evidence type="ECO:0000313" key="5">
    <source>
        <dbReference type="EMBL" id="KAE9119430.1"/>
    </source>
</evidence>
<protein>
    <submittedName>
        <fullName evidence="2">Uncharacterized protein</fullName>
    </submittedName>
</protein>
<dbReference type="EMBL" id="QXGD01000374">
    <property type="protein sequence ID" value="KAE9241557.1"/>
    <property type="molecule type" value="Genomic_DNA"/>
</dbReference>
<dbReference type="EMBL" id="QXGC01000299">
    <property type="protein sequence ID" value="KAE9241376.1"/>
    <property type="molecule type" value="Genomic_DNA"/>
</dbReference>
<evidence type="ECO:0000313" key="2">
    <source>
        <dbReference type="EMBL" id="KAE8941306.1"/>
    </source>
</evidence>
<dbReference type="EMBL" id="QXGF01000368">
    <property type="protein sequence ID" value="KAE8941306.1"/>
    <property type="molecule type" value="Genomic_DNA"/>
</dbReference>
<dbReference type="AlphaFoldDB" id="A0A6A3F9H0"/>
<evidence type="ECO:0000313" key="14">
    <source>
        <dbReference type="Proteomes" id="UP000441208"/>
    </source>
</evidence>
<evidence type="ECO:0000313" key="9">
    <source>
        <dbReference type="EMBL" id="KAE9315767.1"/>
    </source>
</evidence>
<evidence type="ECO:0000313" key="15">
    <source>
        <dbReference type="Proteomes" id="UP000460718"/>
    </source>
</evidence>
<dbReference type="Proteomes" id="UP000476176">
    <property type="component" value="Unassembled WGS sequence"/>
</dbReference>
<evidence type="ECO:0000313" key="10">
    <source>
        <dbReference type="Proteomes" id="UP000429523"/>
    </source>
</evidence>
<evidence type="ECO:0000313" key="13">
    <source>
        <dbReference type="Proteomes" id="UP000440367"/>
    </source>
</evidence>